<dbReference type="InterPro" id="IPR025117">
    <property type="entry name" value="DUF4037"/>
</dbReference>
<evidence type="ECO:0000313" key="2">
    <source>
        <dbReference type="EMBL" id="GHO56561.1"/>
    </source>
</evidence>
<sequence>MPIFIPGVELSRRFYEEIVRPLLVETFPEMAYAAALMGPGSEVLGFDSEMSMDHDWGPRLFLFVREEDAGLSEAISDMLSQRLPATFAGFPVSLPLDVSGSPLRGLKRPLVGPIQHRALTMTLRDFGRAQLGYDLTQPLQAADWLTFPAHSLGEIVAGAVYHDDIGELTTLRERFAWYPHDVWLYLLASGWQRIGQEEHLMPRAGFMGDELGSALIASRLVRDVMNLCFLMERQYAPYAKWFGTGFQRLRCAGEVYPLLWRAQQAASWQERMDALADAYEVLARMHNALSVSKVLPEVASSFYDRPFRVIHGELFAQALREEITDPDVQRIAGRRLIGSLSQWSDSTDMEGIEHERLRRLYE</sequence>
<dbReference type="Proteomes" id="UP000654345">
    <property type="component" value="Unassembled WGS sequence"/>
</dbReference>
<evidence type="ECO:0000313" key="3">
    <source>
        <dbReference type="Proteomes" id="UP000654345"/>
    </source>
</evidence>
<reference evidence="2 3" key="1">
    <citation type="journal article" date="2021" name="Int. J. Syst. Evol. Microbiol.">
        <title>Reticulibacter mediterranei gen. nov., sp. nov., within the new family Reticulibacteraceae fam. nov., and Ktedonospora formicarum gen. nov., sp. nov., Ktedonobacter robiniae sp. nov., Dictyobacter formicarum sp. nov. and Dictyobacter arantiisoli sp. nov., belonging to the class Ktedonobacteria.</title>
        <authorList>
            <person name="Yabe S."/>
            <person name="Zheng Y."/>
            <person name="Wang C.M."/>
            <person name="Sakai Y."/>
            <person name="Abe K."/>
            <person name="Yokota A."/>
            <person name="Donadio S."/>
            <person name="Cavaletti L."/>
            <person name="Monciardini P."/>
        </authorList>
    </citation>
    <scope>NUCLEOTIDE SEQUENCE [LARGE SCALE GENOMIC DNA]</scope>
    <source>
        <strain evidence="2 3">SOSP1-30</strain>
    </source>
</reference>
<feature type="domain" description="DUF4037" evidence="1">
    <location>
        <begin position="144"/>
        <end position="242"/>
    </location>
</feature>
<accession>A0ABQ3UUT8</accession>
<comment type="caution">
    <text evidence="2">The sequence shown here is derived from an EMBL/GenBank/DDBJ whole genome shotgun (WGS) entry which is preliminary data.</text>
</comment>
<dbReference type="Pfam" id="PF13228">
    <property type="entry name" value="DUF4037"/>
    <property type="match status" value="1"/>
</dbReference>
<gene>
    <name evidence="2" type="ORF">KSB_50360</name>
</gene>
<evidence type="ECO:0000259" key="1">
    <source>
        <dbReference type="Pfam" id="PF13228"/>
    </source>
</evidence>
<protein>
    <recommendedName>
        <fullName evidence="1">DUF4037 domain-containing protein</fullName>
    </recommendedName>
</protein>
<dbReference type="RefSeq" id="WP_201373039.1">
    <property type="nucleotide sequence ID" value="NZ_BNJG01000002.1"/>
</dbReference>
<proteinExistence type="predicted"/>
<organism evidence="2 3">
    <name type="scientific">Ktedonobacter robiniae</name>
    <dbReference type="NCBI Taxonomy" id="2778365"/>
    <lineage>
        <taxon>Bacteria</taxon>
        <taxon>Bacillati</taxon>
        <taxon>Chloroflexota</taxon>
        <taxon>Ktedonobacteria</taxon>
        <taxon>Ktedonobacterales</taxon>
        <taxon>Ktedonobacteraceae</taxon>
        <taxon>Ktedonobacter</taxon>
    </lineage>
</organism>
<name>A0ABQ3UUT8_9CHLR</name>
<dbReference type="EMBL" id="BNJG01000002">
    <property type="protein sequence ID" value="GHO56561.1"/>
    <property type="molecule type" value="Genomic_DNA"/>
</dbReference>
<keyword evidence="3" id="KW-1185">Reference proteome</keyword>